<proteinExistence type="predicted"/>
<organism evidence="1 2">
    <name type="scientific">Eretmocerus hayati</name>
    <dbReference type="NCBI Taxonomy" id="131215"/>
    <lineage>
        <taxon>Eukaryota</taxon>
        <taxon>Metazoa</taxon>
        <taxon>Ecdysozoa</taxon>
        <taxon>Arthropoda</taxon>
        <taxon>Hexapoda</taxon>
        <taxon>Insecta</taxon>
        <taxon>Pterygota</taxon>
        <taxon>Neoptera</taxon>
        <taxon>Endopterygota</taxon>
        <taxon>Hymenoptera</taxon>
        <taxon>Apocrita</taxon>
        <taxon>Proctotrupomorpha</taxon>
        <taxon>Chalcidoidea</taxon>
        <taxon>Aphelinidae</taxon>
        <taxon>Aphelininae</taxon>
        <taxon>Eretmocerus</taxon>
    </lineage>
</organism>
<accession>A0ACC2NF75</accession>
<gene>
    <name evidence="1" type="ORF">QAD02_000800</name>
</gene>
<keyword evidence="2" id="KW-1185">Reference proteome</keyword>
<reference evidence="1" key="1">
    <citation type="submission" date="2023-04" db="EMBL/GenBank/DDBJ databases">
        <title>A chromosome-level genome assembly of the parasitoid wasp Eretmocerus hayati.</title>
        <authorList>
            <person name="Zhong Y."/>
            <person name="Liu S."/>
            <person name="Liu Y."/>
        </authorList>
    </citation>
    <scope>NUCLEOTIDE SEQUENCE</scope>
    <source>
        <strain evidence="1">ZJU_SS_LIU_2023</strain>
    </source>
</reference>
<sequence>MGDRIGKKFLSLGDLDSFLIKYCRRNGKETRFATRAQKHGYVLPPLHDQLIDGNINSDDNGDNDQSEELDDNDDQVNNTGETEQPIMAVADPAMRIRRIAPPDFILSDLLEGASSQPAEHSLPSQELNYEQNSIQQPPRNYQEDKCAGSKSRMESVANPVVQKKPPTNQSKPSVDHGESESYSAEEETNHHLNEPSEGF</sequence>
<dbReference type="EMBL" id="CM056743">
    <property type="protein sequence ID" value="KAJ8669541.1"/>
    <property type="molecule type" value="Genomic_DNA"/>
</dbReference>
<name>A0ACC2NF75_9HYME</name>
<comment type="caution">
    <text evidence="1">The sequence shown here is derived from an EMBL/GenBank/DDBJ whole genome shotgun (WGS) entry which is preliminary data.</text>
</comment>
<dbReference type="Proteomes" id="UP001239111">
    <property type="component" value="Chromosome 3"/>
</dbReference>
<evidence type="ECO:0000313" key="1">
    <source>
        <dbReference type="EMBL" id="KAJ8669541.1"/>
    </source>
</evidence>
<evidence type="ECO:0000313" key="2">
    <source>
        <dbReference type="Proteomes" id="UP001239111"/>
    </source>
</evidence>
<protein>
    <submittedName>
        <fullName evidence="1">Uncharacterized protein</fullName>
    </submittedName>
</protein>